<keyword evidence="3 6" id="KW-1133">Transmembrane helix</keyword>
<feature type="transmembrane region" description="Helical" evidence="6">
    <location>
        <begin position="270"/>
        <end position="293"/>
    </location>
</feature>
<gene>
    <name evidence="7" type="ORF">EV643_12372</name>
</gene>
<organism evidence="7 8">
    <name type="scientific">Kribbella caucasensis</name>
    <dbReference type="NCBI Taxonomy" id="2512215"/>
    <lineage>
        <taxon>Bacteria</taxon>
        <taxon>Bacillati</taxon>
        <taxon>Actinomycetota</taxon>
        <taxon>Actinomycetes</taxon>
        <taxon>Propionibacteriales</taxon>
        <taxon>Kribbellaceae</taxon>
        <taxon>Kribbella</taxon>
    </lineage>
</organism>
<sequence>MVRSDLDTALVGRGPQEVAEGDDSVQTPHTPGVPGRRPAVLRPKARSTPAEGPQYSGRRATAKLSKLSFAVHQGLIAWFNAVYMADTGTTLLMQRTSVQPGRPRDAFRATRLLAAVGVLSVVAVVLPGPDAGLPTEGRLTLVVFTAAVLGWVLGGLDDTFVGLVAVVALTVAGVLDPAQVFASLGGDIVWLLIGAFVMAAGLSATGLPARIAVGLAARARTVRQLAHLCTAVVVGSALVVPSTAGRAALAMPVFLALARGLAGRTRVVRALAVLFPTVILLSAVATLTGAGAHLITDQLVTAATGDGIGYGRWLLLGLPFAVVSSHVAAEVVLAVMCRRTDRRTALCLDRADVADAAGVTVDGAMSWPQRRALVITGLAVVGWCTSGLHSVPTALVALIAGLAMCAPRVGTVELSKALGTVPWPLLMFMATTMLLGTALNSSGAAGWLAGLLPANPGGSLVWFLAVVVGVSVAAHLVLQSRSARSAVLVPVLIPAAVAAGLNPAAIAFASTAAAGFCHTLPASAKPMAVFATVDDVPTFGKADLARLSVLLAPLLAVLVIAFALWVWPHLGLPLQH</sequence>
<dbReference type="PANTHER" id="PTHR43652">
    <property type="entry name" value="BASIC AMINO ACID ANTIPORTER YFCC-RELATED"/>
    <property type="match status" value="1"/>
</dbReference>
<evidence type="ECO:0000313" key="8">
    <source>
        <dbReference type="Proteomes" id="UP000295388"/>
    </source>
</evidence>
<feature type="transmembrane region" description="Helical" evidence="6">
    <location>
        <begin position="423"/>
        <end position="448"/>
    </location>
</feature>
<dbReference type="AlphaFoldDB" id="A0A4R6JKN7"/>
<feature type="transmembrane region" description="Helical" evidence="6">
    <location>
        <begin position="547"/>
        <end position="567"/>
    </location>
</feature>
<feature type="transmembrane region" description="Helical" evidence="6">
    <location>
        <begin position="188"/>
        <end position="213"/>
    </location>
</feature>
<dbReference type="GO" id="GO:0022857">
    <property type="term" value="F:transmembrane transporter activity"/>
    <property type="evidence" value="ECO:0007669"/>
    <property type="project" value="InterPro"/>
</dbReference>
<feature type="transmembrane region" description="Helical" evidence="6">
    <location>
        <begin position="313"/>
        <end position="336"/>
    </location>
</feature>
<dbReference type="Pfam" id="PF00939">
    <property type="entry name" value="Na_sulph_symp"/>
    <property type="match status" value="1"/>
</dbReference>
<evidence type="ECO:0000256" key="5">
    <source>
        <dbReference type="SAM" id="MobiDB-lite"/>
    </source>
</evidence>
<keyword evidence="8" id="KW-1185">Reference proteome</keyword>
<feature type="transmembrane region" description="Helical" evidence="6">
    <location>
        <begin position="163"/>
        <end position="182"/>
    </location>
</feature>
<keyword evidence="2 6" id="KW-0812">Transmembrane</keyword>
<reference evidence="7 8" key="1">
    <citation type="submission" date="2019-03" db="EMBL/GenBank/DDBJ databases">
        <title>Genomic Encyclopedia of Type Strains, Phase III (KMG-III): the genomes of soil and plant-associated and newly described type strains.</title>
        <authorList>
            <person name="Whitman W."/>
        </authorList>
    </citation>
    <scope>NUCLEOTIDE SEQUENCE [LARGE SCALE GENOMIC DNA]</scope>
    <source>
        <strain evidence="7 8">VKM Ac-2527</strain>
    </source>
</reference>
<keyword evidence="4 6" id="KW-0472">Membrane</keyword>
<dbReference type="PANTHER" id="PTHR43652:SF2">
    <property type="entry name" value="BASIC AMINO ACID ANTIPORTER YFCC-RELATED"/>
    <property type="match status" value="1"/>
</dbReference>
<accession>A0A4R6JKN7</accession>
<evidence type="ECO:0000256" key="1">
    <source>
        <dbReference type="ARBA" id="ARBA00004141"/>
    </source>
</evidence>
<evidence type="ECO:0000313" key="7">
    <source>
        <dbReference type="EMBL" id="TDO35266.1"/>
    </source>
</evidence>
<feature type="transmembrane region" description="Helical" evidence="6">
    <location>
        <begin position="460"/>
        <end position="478"/>
    </location>
</feature>
<dbReference type="GO" id="GO:0005886">
    <property type="term" value="C:plasma membrane"/>
    <property type="evidence" value="ECO:0007669"/>
    <property type="project" value="TreeGrafter"/>
</dbReference>
<comment type="subcellular location">
    <subcellularLocation>
        <location evidence="1">Membrane</location>
        <topology evidence="1">Multi-pass membrane protein</topology>
    </subcellularLocation>
</comment>
<dbReference type="InterPro" id="IPR001898">
    <property type="entry name" value="SLC13A/DASS"/>
</dbReference>
<evidence type="ECO:0000256" key="4">
    <source>
        <dbReference type="ARBA" id="ARBA00023136"/>
    </source>
</evidence>
<evidence type="ECO:0000256" key="6">
    <source>
        <dbReference type="SAM" id="Phobius"/>
    </source>
</evidence>
<feature type="transmembrane region" description="Helical" evidence="6">
    <location>
        <begin position="139"/>
        <end position="156"/>
    </location>
</feature>
<feature type="transmembrane region" description="Helical" evidence="6">
    <location>
        <begin position="109"/>
        <end position="127"/>
    </location>
</feature>
<name>A0A4R6JKN7_9ACTN</name>
<dbReference type="InterPro" id="IPR051679">
    <property type="entry name" value="DASS-Related_Transporters"/>
</dbReference>
<protein>
    <submittedName>
        <fullName evidence="7">Anion transporter</fullName>
    </submittedName>
</protein>
<evidence type="ECO:0000256" key="3">
    <source>
        <dbReference type="ARBA" id="ARBA00022989"/>
    </source>
</evidence>
<evidence type="ECO:0000256" key="2">
    <source>
        <dbReference type="ARBA" id="ARBA00022692"/>
    </source>
</evidence>
<dbReference type="EMBL" id="SNWQ01000023">
    <property type="protein sequence ID" value="TDO35266.1"/>
    <property type="molecule type" value="Genomic_DNA"/>
</dbReference>
<dbReference type="Proteomes" id="UP000295388">
    <property type="component" value="Unassembled WGS sequence"/>
</dbReference>
<feature type="region of interest" description="Disordered" evidence="5">
    <location>
        <begin position="1"/>
        <end position="57"/>
    </location>
</feature>
<comment type="caution">
    <text evidence="7">The sequence shown here is derived from an EMBL/GenBank/DDBJ whole genome shotgun (WGS) entry which is preliminary data.</text>
</comment>
<proteinExistence type="predicted"/>